<gene>
    <name evidence="3" type="ORF">PECUL_23A010148</name>
</gene>
<evidence type="ECO:0000313" key="3">
    <source>
        <dbReference type="EMBL" id="CAH2220234.1"/>
    </source>
</evidence>
<keyword evidence="2" id="KW-1133">Transmembrane helix</keyword>
<protein>
    <submittedName>
        <fullName evidence="3">Uncharacterized protein</fullName>
    </submittedName>
</protein>
<organism evidence="3 4">
    <name type="scientific">Pelobates cultripes</name>
    <name type="common">Western spadefoot toad</name>
    <dbReference type="NCBI Taxonomy" id="61616"/>
    <lineage>
        <taxon>Eukaryota</taxon>
        <taxon>Metazoa</taxon>
        <taxon>Chordata</taxon>
        <taxon>Craniata</taxon>
        <taxon>Vertebrata</taxon>
        <taxon>Euteleostomi</taxon>
        <taxon>Amphibia</taxon>
        <taxon>Batrachia</taxon>
        <taxon>Anura</taxon>
        <taxon>Pelobatoidea</taxon>
        <taxon>Pelobatidae</taxon>
        <taxon>Pelobates</taxon>
    </lineage>
</organism>
<evidence type="ECO:0000313" key="4">
    <source>
        <dbReference type="Proteomes" id="UP001295444"/>
    </source>
</evidence>
<name>A0AAD1VL30_PELCU</name>
<feature type="transmembrane region" description="Helical" evidence="2">
    <location>
        <begin position="27"/>
        <end position="49"/>
    </location>
</feature>
<accession>A0AAD1VL30</accession>
<keyword evidence="2" id="KW-0472">Membrane</keyword>
<dbReference type="AlphaFoldDB" id="A0AAD1VL30"/>
<proteinExistence type="predicted"/>
<evidence type="ECO:0000256" key="1">
    <source>
        <dbReference type="SAM" id="MobiDB-lite"/>
    </source>
</evidence>
<evidence type="ECO:0000256" key="2">
    <source>
        <dbReference type="SAM" id="Phobius"/>
    </source>
</evidence>
<keyword evidence="2" id="KW-0812">Transmembrane</keyword>
<feature type="region of interest" description="Disordered" evidence="1">
    <location>
        <begin position="106"/>
        <end position="133"/>
    </location>
</feature>
<dbReference type="Proteomes" id="UP001295444">
    <property type="component" value="Chromosome 01"/>
</dbReference>
<sequence length="148" mass="16693">MSMQKSCTGEIWCWMESCRNASDCSKYYFVTAAVVVTIWLIVALALYILRKKRTKQKMSGDICEMEKISEVTENIIYTTAVFVNSENPKRREPEEATVYSVVAHRNNGVSSESPPSNVDNESSYGNIISNPQTTTDTTDVYAVIRKNN</sequence>
<feature type="compositionally biased region" description="Polar residues" evidence="1">
    <location>
        <begin position="107"/>
        <end position="133"/>
    </location>
</feature>
<reference evidence="3" key="1">
    <citation type="submission" date="2022-03" db="EMBL/GenBank/DDBJ databases">
        <authorList>
            <person name="Alioto T."/>
            <person name="Alioto T."/>
            <person name="Gomez Garrido J."/>
        </authorList>
    </citation>
    <scope>NUCLEOTIDE SEQUENCE</scope>
</reference>
<keyword evidence="4" id="KW-1185">Reference proteome</keyword>
<dbReference type="EMBL" id="OW240912">
    <property type="protein sequence ID" value="CAH2220234.1"/>
    <property type="molecule type" value="Genomic_DNA"/>
</dbReference>